<reference evidence="1" key="1">
    <citation type="submission" date="2021-08" db="EMBL/GenBank/DDBJ databases">
        <authorList>
            <person name="Shitrit D."/>
            <person name="Kirzner S."/>
            <person name="Dekel-Bird N.P."/>
            <person name="Avrani S."/>
            <person name="Sabehi G."/>
            <person name="Perkarsky I."/>
            <person name="Peleg M."/>
            <person name="Tahan R."/>
            <person name="Kondratyeva K."/>
            <person name="Lindell D."/>
        </authorList>
    </citation>
    <scope>NUCLEOTIDE SEQUENCE</scope>
</reference>
<gene>
    <name evidence="1" type="ORF">STIP28_24</name>
</gene>
<evidence type="ECO:0000313" key="2">
    <source>
        <dbReference type="Proteomes" id="UP000828768"/>
    </source>
</evidence>
<organism evidence="1 2">
    <name type="scientific">Synechococcus T7-like virus S-TIP28</name>
    <dbReference type="NCBI Taxonomy" id="1332140"/>
    <lineage>
        <taxon>Viruses</taxon>
        <taxon>Duplodnaviria</taxon>
        <taxon>Heunggongvirae</taxon>
        <taxon>Uroviricota</taxon>
        <taxon>Caudoviricetes</taxon>
        <taxon>Autographivirales</taxon>
        <taxon>Autographivirales incertae sedis</taxon>
        <taxon>Tiranvirus</taxon>
        <taxon>Tiranvirus STIP28</taxon>
    </lineage>
</organism>
<dbReference type="EMBL" id="MZ803112">
    <property type="protein sequence ID" value="UAW01066.1"/>
    <property type="molecule type" value="Genomic_DNA"/>
</dbReference>
<accession>A0AAE8XHE8</accession>
<keyword evidence="2" id="KW-1185">Reference proteome</keyword>
<dbReference type="Proteomes" id="UP000828768">
    <property type="component" value="Segment"/>
</dbReference>
<proteinExistence type="predicted"/>
<sequence>MTDSPMSLLIEIDRLVAHLEEDYPTQLIFEALTEYMEMADEFGLLR</sequence>
<name>A0AAE8XHE8_9CAUD</name>
<evidence type="ECO:0000313" key="1">
    <source>
        <dbReference type="EMBL" id="UAW01066.1"/>
    </source>
</evidence>
<protein>
    <submittedName>
        <fullName evidence="1">Uncharacterized protein</fullName>
    </submittedName>
</protein>